<dbReference type="AlphaFoldDB" id="A0A2M7MI14"/>
<accession>A0A2M7MI14</accession>
<dbReference type="Proteomes" id="UP000230658">
    <property type="component" value="Unassembled WGS sequence"/>
</dbReference>
<protein>
    <submittedName>
        <fullName evidence="1">Uncharacterized protein</fullName>
    </submittedName>
</protein>
<comment type="caution">
    <text evidence="1">The sequence shown here is derived from an EMBL/GenBank/DDBJ whole genome shotgun (WGS) entry which is preliminary data.</text>
</comment>
<dbReference type="EMBL" id="PFJV01000004">
    <property type="protein sequence ID" value="PIX92738.1"/>
    <property type="molecule type" value="Genomic_DNA"/>
</dbReference>
<sequence>MGTNLGLLHAAFFRAVRWNRLTAEILPVFKPASTTASIVARSVYIAYPHTNCIVKLILYSPSISWSFQIIGDIYILADSFILSTLLSIKELWITLLLLFDKPIIMKTCISYKKNY</sequence>
<evidence type="ECO:0000313" key="2">
    <source>
        <dbReference type="Proteomes" id="UP000230658"/>
    </source>
</evidence>
<evidence type="ECO:0000313" key="1">
    <source>
        <dbReference type="EMBL" id="PIX92738.1"/>
    </source>
</evidence>
<proteinExistence type="predicted"/>
<gene>
    <name evidence="1" type="ORF">COZ26_00220</name>
</gene>
<reference evidence="2" key="1">
    <citation type="submission" date="2017-09" db="EMBL/GenBank/DDBJ databases">
        <title>Depth-based differentiation of microbial function through sediment-hosted aquifers and enrichment of novel symbionts in the deep terrestrial subsurface.</title>
        <authorList>
            <person name="Probst A.J."/>
            <person name="Ladd B."/>
            <person name="Jarett J.K."/>
            <person name="Geller-Mcgrath D.E."/>
            <person name="Sieber C.M.K."/>
            <person name="Emerson J.B."/>
            <person name="Anantharaman K."/>
            <person name="Thomas B.C."/>
            <person name="Malmstrom R."/>
            <person name="Stieglmeier M."/>
            <person name="Klingl A."/>
            <person name="Woyke T."/>
            <person name="Ryan C.M."/>
            <person name="Banfield J.F."/>
        </authorList>
    </citation>
    <scope>NUCLEOTIDE SEQUENCE [LARGE SCALE GENOMIC DNA]</scope>
</reference>
<name>A0A2M7MI14_9BACT</name>
<organism evidence="1 2">
    <name type="scientific">Candidatus Kuenenbacteria bacterium CG_4_10_14_3_um_filter_39_14</name>
    <dbReference type="NCBI Taxonomy" id="1974614"/>
    <lineage>
        <taxon>Bacteria</taxon>
        <taxon>Candidatus Kueneniibacteriota</taxon>
    </lineage>
</organism>